<evidence type="ECO:0008006" key="3">
    <source>
        <dbReference type="Google" id="ProtNLM"/>
    </source>
</evidence>
<dbReference type="Proteomes" id="UP000194141">
    <property type="component" value="Unassembled WGS sequence"/>
</dbReference>
<dbReference type="AlphaFoldDB" id="A0A1X4XVX5"/>
<dbReference type="OrthoDB" id="9788334at2"/>
<sequence length="92" mass="10146">MFNANINAIQNTLLKQTIVTQNVANLNTKGYQEIDLNNKNTAYAQTSKSTPNNVNLASQLVYSNLNAIGLKANVDVLKSQNKMLGYLLDMNI</sequence>
<protein>
    <recommendedName>
        <fullName evidence="3">Flagellar basal body rod protein FlgG</fullName>
    </recommendedName>
</protein>
<keyword evidence="2" id="KW-1185">Reference proteome</keyword>
<dbReference type="RefSeq" id="WP_086033934.1">
    <property type="nucleotide sequence ID" value="NZ_MDSU01000018.1"/>
</dbReference>
<accession>A0A1X4XVX5</accession>
<comment type="caution">
    <text evidence="1">The sequence shown here is derived from an EMBL/GenBank/DDBJ whole genome shotgun (WGS) entry which is preliminary data.</text>
</comment>
<reference evidence="1 2" key="1">
    <citation type="journal article" date="2017" name="Front. Microbiol.">
        <title>Genome Sequence of Desulfurella amilsii Strain TR1 and Comparative Genomics of Desulfurellaceae Family.</title>
        <authorList>
            <person name="Florentino A.P."/>
            <person name="Stams A.J."/>
            <person name="Sanchez-Andrea I."/>
        </authorList>
    </citation>
    <scope>NUCLEOTIDE SEQUENCE [LARGE SCALE GENOMIC DNA]</scope>
    <source>
        <strain evidence="1 2">TR1</strain>
    </source>
</reference>
<evidence type="ECO:0000313" key="2">
    <source>
        <dbReference type="Proteomes" id="UP000194141"/>
    </source>
</evidence>
<evidence type="ECO:0000313" key="1">
    <source>
        <dbReference type="EMBL" id="OSS41699.1"/>
    </source>
</evidence>
<dbReference type="EMBL" id="MDSU01000018">
    <property type="protein sequence ID" value="OSS41699.1"/>
    <property type="molecule type" value="Genomic_DNA"/>
</dbReference>
<dbReference type="STRING" id="1562698.DESAMIL20_1252"/>
<organism evidence="1 2">
    <name type="scientific">Desulfurella amilsii</name>
    <dbReference type="NCBI Taxonomy" id="1562698"/>
    <lineage>
        <taxon>Bacteria</taxon>
        <taxon>Pseudomonadati</taxon>
        <taxon>Campylobacterota</taxon>
        <taxon>Desulfurellia</taxon>
        <taxon>Desulfurellales</taxon>
        <taxon>Desulfurellaceae</taxon>
        <taxon>Desulfurella</taxon>
    </lineage>
</organism>
<proteinExistence type="predicted"/>
<name>A0A1X4XVX5_9BACT</name>
<gene>
    <name evidence="1" type="ORF">DESAMIL20_1252</name>
</gene>